<protein>
    <recommendedName>
        <fullName evidence="30">Phospholipase ABHD3</fullName>
        <ecNumber evidence="3">3.1.1.4</ecNumber>
    </recommendedName>
    <alternativeName>
        <fullName evidence="31">Abhydrolase domain-containing protein 3</fullName>
    </alternativeName>
</protein>
<feature type="transmembrane region" description="Helical" evidence="32">
    <location>
        <begin position="70"/>
        <end position="90"/>
    </location>
</feature>
<organism evidence="36">
    <name type="scientific">Hydatigena taeniaeformis</name>
    <name type="common">Feline tapeworm</name>
    <name type="synonym">Taenia taeniaeformis</name>
    <dbReference type="NCBI Taxonomy" id="6205"/>
    <lineage>
        <taxon>Eukaryota</taxon>
        <taxon>Metazoa</taxon>
        <taxon>Spiralia</taxon>
        <taxon>Lophotrochozoa</taxon>
        <taxon>Platyhelminthes</taxon>
        <taxon>Cestoda</taxon>
        <taxon>Eucestoda</taxon>
        <taxon>Cyclophyllidea</taxon>
        <taxon>Taeniidae</taxon>
        <taxon>Hydatigera</taxon>
    </lineage>
</organism>
<evidence type="ECO:0000256" key="22">
    <source>
        <dbReference type="ARBA" id="ARBA00051705"/>
    </source>
</evidence>
<name>A0A0R3X7N5_HYDTA</name>
<comment type="function">
    <text evidence="29">Phospholipase that may play a role in phospholipids remodeling. May selectively cleave myristate (C14)-containing phosphatidylcholines through its predominant phospholipase 1 activity, cleaving preferentially acyl groups in sn1 position. In parallel, may have a minor phospholipase 2 activity acting on acyl groups in position sn2. In addition to (C14)-containing phosphatidylcholines, may also act on other medium-chain-containing and oxidatively truncated phospholipids.</text>
</comment>
<dbReference type="InterPro" id="IPR050960">
    <property type="entry name" value="AB_hydrolase_4_sf"/>
</dbReference>
<reference evidence="36" key="1">
    <citation type="submission" date="2017-02" db="UniProtKB">
        <authorList>
            <consortium name="WormBaseParasite"/>
        </authorList>
    </citation>
    <scope>IDENTIFICATION</scope>
</reference>
<dbReference type="GO" id="GO:0047372">
    <property type="term" value="F:monoacylglycerol lipase activity"/>
    <property type="evidence" value="ECO:0007669"/>
    <property type="project" value="TreeGrafter"/>
</dbReference>
<comment type="catalytic activity">
    <reaction evidence="23">
        <text>1-octadecanoyl-2-acetyl-sn-glycero-3-phosphocholine + H2O = 1-octadecanoyl-sn-glycero-3-phosphocholine + acetate + H(+)</text>
        <dbReference type="Rhea" id="RHEA:54408"/>
        <dbReference type="ChEBI" id="CHEBI:15377"/>
        <dbReference type="ChEBI" id="CHEBI:15378"/>
        <dbReference type="ChEBI" id="CHEBI:30089"/>
        <dbReference type="ChEBI" id="CHEBI:73858"/>
        <dbReference type="ChEBI" id="CHEBI:75220"/>
    </reaction>
    <physiologicalReaction direction="left-to-right" evidence="23">
        <dbReference type="Rhea" id="RHEA:54409"/>
    </physiologicalReaction>
</comment>
<comment type="subcellular location">
    <subcellularLocation>
        <location evidence="1">Membrane</location>
        <topology evidence="1">Single-pass type II membrane protein</topology>
    </subcellularLocation>
</comment>
<keyword evidence="5 32" id="KW-0812">Transmembrane</keyword>
<comment type="catalytic activity">
    <reaction evidence="14">
        <text>1-hexadecanoyl-2-(9-oxononanoyl)-sn-glycero-3-phosphocholine + H2O = 9-oxononanoate + 1-hexadecanoyl-sn-glycero-3-phosphocholine + H(+)</text>
        <dbReference type="Rhea" id="RHEA:41179"/>
        <dbReference type="ChEBI" id="CHEBI:15377"/>
        <dbReference type="ChEBI" id="CHEBI:15378"/>
        <dbReference type="ChEBI" id="CHEBI:61042"/>
        <dbReference type="ChEBI" id="CHEBI:72998"/>
        <dbReference type="ChEBI" id="CHEBI:77812"/>
    </reaction>
    <physiologicalReaction direction="left-to-right" evidence="14">
        <dbReference type="Rhea" id="RHEA:41180"/>
    </physiologicalReaction>
</comment>
<dbReference type="OrthoDB" id="247542at2759"/>
<evidence type="ECO:0000256" key="30">
    <source>
        <dbReference type="ARBA" id="ARBA00071303"/>
    </source>
</evidence>
<dbReference type="Proteomes" id="UP000274429">
    <property type="component" value="Unassembled WGS sequence"/>
</dbReference>
<evidence type="ECO:0000256" key="27">
    <source>
        <dbReference type="ARBA" id="ARBA00052808"/>
    </source>
</evidence>
<evidence type="ECO:0000256" key="12">
    <source>
        <dbReference type="ARBA" id="ARBA00023422"/>
    </source>
</evidence>
<evidence type="ECO:0000256" key="6">
    <source>
        <dbReference type="ARBA" id="ARBA00022801"/>
    </source>
</evidence>
<evidence type="ECO:0000256" key="10">
    <source>
        <dbReference type="ARBA" id="ARBA00023136"/>
    </source>
</evidence>
<dbReference type="GO" id="GO:0051793">
    <property type="term" value="P:medium-chain fatty acid catabolic process"/>
    <property type="evidence" value="ECO:0007669"/>
    <property type="project" value="TreeGrafter"/>
</dbReference>
<comment type="catalytic activity">
    <reaction evidence="25">
        <text>1-octadecanoyl-2-hexanoyl-sn-glycero-3-phosphocholine + H2O = hexanoate + 1-octadecanoyl-sn-glycero-3-phosphocholine + H(+)</text>
        <dbReference type="Rhea" id="RHEA:54464"/>
        <dbReference type="ChEBI" id="CHEBI:15377"/>
        <dbReference type="ChEBI" id="CHEBI:15378"/>
        <dbReference type="ChEBI" id="CHEBI:17120"/>
        <dbReference type="ChEBI" id="CHEBI:73858"/>
        <dbReference type="ChEBI" id="CHEBI:138212"/>
    </reaction>
    <physiologicalReaction direction="left-to-right" evidence="25">
        <dbReference type="Rhea" id="RHEA:54465"/>
    </physiologicalReaction>
</comment>
<keyword evidence="35" id="KW-1185">Reference proteome</keyword>
<dbReference type="GO" id="GO:0008126">
    <property type="term" value="F:acetylesterase activity"/>
    <property type="evidence" value="ECO:0007669"/>
    <property type="project" value="TreeGrafter"/>
</dbReference>
<keyword evidence="9" id="KW-0443">Lipid metabolism</keyword>
<feature type="transmembrane region" description="Helical" evidence="32">
    <location>
        <begin position="12"/>
        <end position="32"/>
    </location>
</feature>
<evidence type="ECO:0000313" key="36">
    <source>
        <dbReference type="WBParaSite" id="TTAC_0000956001-mRNA-1"/>
    </source>
</evidence>
<gene>
    <name evidence="34" type="ORF">TTAC_LOCUS9545</name>
</gene>
<evidence type="ECO:0000256" key="24">
    <source>
        <dbReference type="ARBA" id="ARBA00052144"/>
    </source>
</evidence>
<evidence type="ECO:0000259" key="33">
    <source>
        <dbReference type="Pfam" id="PF00561"/>
    </source>
</evidence>
<evidence type="ECO:0000256" key="32">
    <source>
        <dbReference type="SAM" id="Phobius"/>
    </source>
</evidence>
<comment type="catalytic activity">
    <reaction evidence="28">
        <text>1,2-ditetradecanoyl-sn-glycero-3-phosphocholine + H2O = 2-tetradecanoyl-sn-glycero-3-phosphocholine + tetradecanoate + H(+)</text>
        <dbReference type="Rhea" id="RHEA:54404"/>
        <dbReference type="ChEBI" id="CHEBI:15377"/>
        <dbReference type="ChEBI" id="CHEBI:15378"/>
        <dbReference type="ChEBI" id="CHEBI:30807"/>
        <dbReference type="ChEBI" id="CHEBI:45240"/>
        <dbReference type="ChEBI" id="CHEBI:131738"/>
    </reaction>
    <physiologicalReaction direction="left-to-right" evidence="28">
        <dbReference type="Rhea" id="RHEA:54405"/>
    </physiologicalReaction>
</comment>
<keyword evidence="7" id="KW-0735">Signal-anchor</keyword>
<evidence type="ECO:0000256" key="14">
    <source>
        <dbReference type="ARBA" id="ARBA00048288"/>
    </source>
</evidence>
<evidence type="ECO:0000256" key="28">
    <source>
        <dbReference type="ARBA" id="ARBA00052894"/>
    </source>
</evidence>
<keyword evidence="6" id="KW-0378">Hydrolase</keyword>
<comment type="catalytic activity">
    <reaction evidence="13">
        <text>1-hexadecanoyl-2-(5-oxopentanoyl)-sn-glycero-3-phosphocholine + H2O = 5-oxopentanoate + 1-hexadecanoyl-sn-glycero-3-phosphocholine + H(+)</text>
        <dbReference type="Rhea" id="RHEA:40483"/>
        <dbReference type="ChEBI" id="CHEBI:15377"/>
        <dbReference type="ChEBI" id="CHEBI:15378"/>
        <dbReference type="ChEBI" id="CHEBI:16120"/>
        <dbReference type="ChEBI" id="CHEBI:72998"/>
        <dbReference type="ChEBI" id="CHEBI:77890"/>
    </reaction>
    <physiologicalReaction direction="left-to-right" evidence="13">
        <dbReference type="Rhea" id="RHEA:40484"/>
    </physiologicalReaction>
</comment>
<evidence type="ECO:0000256" key="17">
    <source>
        <dbReference type="ARBA" id="ARBA00050182"/>
    </source>
</evidence>
<comment type="catalytic activity">
    <reaction evidence="17">
        <text>1-octadecanoyl-2-nonanoyl-sn-glycero-3-phosphocholine + H2O = nonanoate + 1-octadecanoyl-sn-glycero-3-phosphocholine + H(+)</text>
        <dbReference type="Rhea" id="RHEA:54472"/>
        <dbReference type="ChEBI" id="CHEBI:15377"/>
        <dbReference type="ChEBI" id="CHEBI:15378"/>
        <dbReference type="ChEBI" id="CHEBI:32361"/>
        <dbReference type="ChEBI" id="CHEBI:73858"/>
        <dbReference type="ChEBI" id="CHEBI:138214"/>
    </reaction>
    <physiologicalReaction direction="left-to-right" evidence="17">
        <dbReference type="Rhea" id="RHEA:54473"/>
    </physiologicalReaction>
</comment>
<evidence type="ECO:0000256" key="8">
    <source>
        <dbReference type="ARBA" id="ARBA00022989"/>
    </source>
</evidence>
<evidence type="ECO:0000256" key="26">
    <source>
        <dbReference type="ARBA" id="ARBA00052747"/>
    </source>
</evidence>
<comment type="catalytic activity">
    <reaction evidence="21">
        <text>1-tetradecanoyl-2-(5Z,8Z,11Z,14Z-eicosatetraenoyl)-sn-glycero-3-phosphocholine + H2O = 2-(5Z,8Z,11Z,14Z)-eicosatetraenoyl-sn-glycero-3-phosphocholine + tetradecanoate + H(+)</text>
        <dbReference type="Rhea" id="RHEA:54396"/>
        <dbReference type="ChEBI" id="CHEBI:15377"/>
        <dbReference type="ChEBI" id="CHEBI:15378"/>
        <dbReference type="ChEBI" id="CHEBI:30807"/>
        <dbReference type="ChEBI" id="CHEBI:76079"/>
        <dbReference type="ChEBI" id="CHEBI:86102"/>
    </reaction>
    <physiologicalReaction direction="left-to-right" evidence="21">
        <dbReference type="Rhea" id="RHEA:54397"/>
    </physiologicalReaction>
</comment>
<evidence type="ECO:0000256" key="13">
    <source>
        <dbReference type="ARBA" id="ARBA00047611"/>
    </source>
</evidence>
<comment type="similarity">
    <text evidence="2">Belongs to the AB hydrolase superfamily. AB hydrolase 4 family.</text>
</comment>
<reference evidence="34 35" key="2">
    <citation type="submission" date="2018-11" db="EMBL/GenBank/DDBJ databases">
        <authorList>
            <consortium name="Pathogen Informatics"/>
        </authorList>
    </citation>
    <scope>NUCLEOTIDE SEQUENCE [LARGE SCALE GENOMIC DNA]</scope>
</reference>
<dbReference type="PANTHER" id="PTHR10794">
    <property type="entry name" value="ABHYDROLASE DOMAIN-CONTAINING PROTEIN"/>
    <property type="match status" value="1"/>
</dbReference>
<dbReference type="FunFam" id="3.40.50.1820:FF:000079">
    <property type="entry name" value="Abhydrolase domain-containing 3"/>
    <property type="match status" value="1"/>
</dbReference>
<evidence type="ECO:0000313" key="35">
    <source>
        <dbReference type="Proteomes" id="UP000274429"/>
    </source>
</evidence>
<dbReference type="PANTHER" id="PTHR10794:SF63">
    <property type="entry name" value="ALPHA_BETA HYDROLASE 1, ISOFORM A"/>
    <property type="match status" value="1"/>
</dbReference>
<feature type="transmembrane region" description="Helical" evidence="32">
    <location>
        <begin position="141"/>
        <end position="160"/>
    </location>
</feature>
<dbReference type="GO" id="GO:0051792">
    <property type="term" value="P:medium-chain fatty acid biosynthetic process"/>
    <property type="evidence" value="ECO:0007669"/>
    <property type="project" value="TreeGrafter"/>
</dbReference>
<dbReference type="InterPro" id="IPR000073">
    <property type="entry name" value="AB_hydrolase_1"/>
</dbReference>
<comment type="catalytic activity">
    <reaction evidence="27">
        <text>1-hexadecanoyl-2-nonadioyl-sn-glycero-3-phosphocholine + H2O = nonanedioate + 1-hexadecanoyl-sn-glycero-3-phosphocholine + H(+)</text>
        <dbReference type="Rhea" id="RHEA:41388"/>
        <dbReference type="ChEBI" id="CHEBI:15377"/>
        <dbReference type="ChEBI" id="CHEBI:15378"/>
        <dbReference type="ChEBI" id="CHEBI:72998"/>
        <dbReference type="ChEBI" id="CHEBI:78207"/>
        <dbReference type="ChEBI" id="CHEBI:78208"/>
    </reaction>
    <physiologicalReaction direction="left-to-right" evidence="27">
        <dbReference type="Rhea" id="RHEA:41389"/>
    </physiologicalReaction>
</comment>
<evidence type="ECO:0000256" key="15">
    <source>
        <dbReference type="ARBA" id="ARBA00048471"/>
    </source>
</evidence>
<comment type="catalytic activity">
    <reaction evidence="19">
        <text>1-O-hexadecyl-2-nonadioyl-sn-glycero-3-phosphocholine + H2O = nonanedioate + 1-O-hexadecyl-sn-glycero-3-phosphocholine + H(+)</text>
        <dbReference type="Rhea" id="RHEA:54552"/>
        <dbReference type="ChEBI" id="CHEBI:15377"/>
        <dbReference type="ChEBI" id="CHEBI:15378"/>
        <dbReference type="ChEBI" id="CHEBI:64496"/>
        <dbReference type="ChEBI" id="CHEBI:78208"/>
        <dbReference type="ChEBI" id="CHEBI:138269"/>
    </reaction>
    <physiologicalReaction direction="left-to-right" evidence="19">
        <dbReference type="Rhea" id="RHEA:54553"/>
    </physiologicalReaction>
</comment>
<comment type="catalytic activity">
    <reaction evidence="20">
        <text>1-octadecanoyl-2-pentanoyl-sn-glycero-3-phosphocholine + H2O = pentanoate + 1-octadecanoyl-sn-glycero-3-phosphocholine + H(+)</text>
        <dbReference type="Rhea" id="RHEA:54460"/>
        <dbReference type="ChEBI" id="CHEBI:15377"/>
        <dbReference type="ChEBI" id="CHEBI:15378"/>
        <dbReference type="ChEBI" id="CHEBI:31011"/>
        <dbReference type="ChEBI" id="CHEBI:73858"/>
        <dbReference type="ChEBI" id="CHEBI:138211"/>
    </reaction>
    <physiologicalReaction direction="left-to-right" evidence="20">
        <dbReference type="Rhea" id="RHEA:54461"/>
    </physiologicalReaction>
</comment>
<proteinExistence type="inferred from homology"/>
<evidence type="ECO:0000256" key="31">
    <source>
        <dbReference type="ARBA" id="ARBA00082158"/>
    </source>
</evidence>
<dbReference type="GO" id="GO:0004623">
    <property type="term" value="F:phospholipase A2 activity"/>
    <property type="evidence" value="ECO:0007669"/>
    <property type="project" value="UniProtKB-EC"/>
</dbReference>
<evidence type="ECO:0000256" key="21">
    <source>
        <dbReference type="ARBA" id="ARBA00051164"/>
    </source>
</evidence>
<dbReference type="AlphaFoldDB" id="A0A0R3X7N5"/>
<dbReference type="EC" id="3.1.1.4" evidence="3"/>
<evidence type="ECO:0000256" key="20">
    <source>
        <dbReference type="ARBA" id="ARBA00050674"/>
    </source>
</evidence>
<comment type="catalytic activity">
    <reaction evidence="12">
        <text>a 1,2-diacyl-sn-glycero-3-phosphocholine + H2O = a 1-acyl-sn-glycero-3-phosphocholine + a fatty acid + H(+)</text>
        <dbReference type="Rhea" id="RHEA:15801"/>
        <dbReference type="ChEBI" id="CHEBI:15377"/>
        <dbReference type="ChEBI" id="CHEBI:15378"/>
        <dbReference type="ChEBI" id="CHEBI:28868"/>
        <dbReference type="ChEBI" id="CHEBI:57643"/>
        <dbReference type="ChEBI" id="CHEBI:58168"/>
        <dbReference type="EC" id="3.1.1.4"/>
    </reaction>
    <physiologicalReaction direction="left-to-right" evidence="12">
        <dbReference type="Rhea" id="RHEA:15802"/>
    </physiologicalReaction>
</comment>
<evidence type="ECO:0000256" key="7">
    <source>
        <dbReference type="ARBA" id="ARBA00022968"/>
    </source>
</evidence>
<dbReference type="GO" id="GO:0016020">
    <property type="term" value="C:membrane"/>
    <property type="evidence" value="ECO:0007669"/>
    <property type="project" value="UniProtKB-SubCell"/>
</dbReference>
<keyword evidence="4" id="KW-0719">Serine esterase</keyword>
<evidence type="ECO:0000256" key="4">
    <source>
        <dbReference type="ARBA" id="ARBA00022487"/>
    </source>
</evidence>
<dbReference type="InterPro" id="IPR029058">
    <property type="entry name" value="AB_hydrolase_fold"/>
</dbReference>
<feature type="domain" description="AB hydrolase-1" evidence="33">
    <location>
        <begin position="69"/>
        <end position="313"/>
    </location>
</feature>
<dbReference type="PROSITE" id="PS01133">
    <property type="entry name" value="UPF0017"/>
    <property type="match status" value="2"/>
</dbReference>
<evidence type="ECO:0000256" key="16">
    <source>
        <dbReference type="ARBA" id="ARBA00050145"/>
    </source>
</evidence>
<comment type="catalytic activity">
    <reaction evidence="16">
        <text>1,2-ditetradecanoyl-sn-glycero-3-phosphocholine + H2O = 1-tetradecanoyl-sn-glycero-3-phosphocholine + tetradecanoate + H(+)</text>
        <dbReference type="Rhea" id="RHEA:54456"/>
        <dbReference type="ChEBI" id="CHEBI:15377"/>
        <dbReference type="ChEBI" id="CHEBI:15378"/>
        <dbReference type="ChEBI" id="CHEBI:30807"/>
        <dbReference type="ChEBI" id="CHEBI:45240"/>
        <dbReference type="ChEBI" id="CHEBI:64489"/>
    </reaction>
    <physiologicalReaction direction="left-to-right" evidence="16">
        <dbReference type="Rhea" id="RHEA:54457"/>
    </physiologicalReaction>
</comment>
<dbReference type="EMBL" id="UYWX01020883">
    <property type="protein sequence ID" value="VDM34391.1"/>
    <property type="molecule type" value="Genomic_DNA"/>
</dbReference>
<evidence type="ECO:0000256" key="18">
    <source>
        <dbReference type="ARBA" id="ARBA00050195"/>
    </source>
</evidence>
<keyword evidence="10 32" id="KW-0472">Membrane</keyword>
<keyword evidence="11" id="KW-1208">Phospholipid metabolism</keyword>
<evidence type="ECO:0000256" key="3">
    <source>
        <dbReference type="ARBA" id="ARBA00013278"/>
    </source>
</evidence>
<evidence type="ECO:0000256" key="2">
    <source>
        <dbReference type="ARBA" id="ARBA00010884"/>
    </source>
</evidence>
<dbReference type="Pfam" id="PF00561">
    <property type="entry name" value="Abhydrolase_1"/>
    <property type="match status" value="1"/>
</dbReference>
<evidence type="ECO:0000256" key="5">
    <source>
        <dbReference type="ARBA" id="ARBA00022692"/>
    </source>
</evidence>
<keyword evidence="8 32" id="KW-1133">Transmembrane helix</keyword>
<evidence type="ECO:0000256" key="1">
    <source>
        <dbReference type="ARBA" id="ARBA00004606"/>
    </source>
</evidence>
<evidence type="ECO:0000256" key="19">
    <source>
        <dbReference type="ARBA" id="ARBA00050276"/>
    </source>
</evidence>
<comment type="catalytic activity">
    <reaction evidence="24">
        <text>1-tetradecanoyl-2-(9Z,12Z-octadecadienoyl)-sn-glycero-3-phosphocholine + H2O = 2-(9Z,12Z-octadecadienoyl)-sn-glycero-3-phosphocholine + tetradecanoate + H(+)</text>
        <dbReference type="Rhea" id="RHEA:54388"/>
        <dbReference type="ChEBI" id="CHEBI:15377"/>
        <dbReference type="ChEBI" id="CHEBI:15378"/>
        <dbReference type="ChEBI" id="CHEBI:30807"/>
        <dbReference type="ChEBI" id="CHEBI:76084"/>
        <dbReference type="ChEBI" id="CHEBI:86094"/>
    </reaction>
    <physiologicalReaction direction="left-to-right" evidence="24">
        <dbReference type="Rhea" id="RHEA:54389"/>
    </physiologicalReaction>
</comment>
<evidence type="ECO:0000256" key="9">
    <source>
        <dbReference type="ARBA" id="ARBA00023098"/>
    </source>
</evidence>
<dbReference type="InterPro" id="IPR000952">
    <property type="entry name" value="AB_hydrolase_4_CS"/>
</dbReference>
<evidence type="ECO:0000313" key="34">
    <source>
        <dbReference type="EMBL" id="VDM34391.1"/>
    </source>
</evidence>
<comment type="catalytic activity">
    <reaction evidence="26">
        <text>1-octadecanoyl-2-octanoyl-sn-glycero-3-phosphocholine + H2O = 1-octadecanoyl-sn-glycero-3-phosphocholine + octanoate + H(+)</text>
        <dbReference type="Rhea" id="RHEA:54468"/>
        <dbReference type="ChEBI" id="CHEBI:15377"/>
        <dbReference type="ChEBI" id="CHEBI:15378"/>
        <dbReference type="ChEBI" id="CHEBI:25646"/>
        <dbReference type="ChEBI" id="CHEBI:73858"/>
        <dbReference type="ChEBI" id="CHEBI:138213"/>
    </reaction>
    <physiologicalReaction direction="left-to-right" evidence="26">
        <dbReference type="Rhea" id="RHEA:54469"/>
    </physiologicalReaction>
</comment>
<dbReference type="STRING" id="6205.A0A0R3X7N5"/>
<comment type="catalytic activity">
    <reaction evidence="22">
        <text>1-tetradecanoyl-2-(9Z,12Z-octadecadienoyl)-sn-glycero-3-phosphocholine + H2O = 1-tetradecanoyl-sn-glycero-3-phosphocholine + (9Z,12Z)-octadecadienoate + H(+)</text>
        <dbReference type="Rhea" id="RHEA:54392"/>
        <dbReference type="ChEBI" id="CHEBI:15377"/>
        <dbReference type="ChEBI" id="CHEBI:15378"/>
        <dbReference type="ChEBI" id="CHEBI:30245"/>
        <dbReference type="ChEBI" id="CHEBI:64489"/>
        <dbReference type="ChEBI" id="CHEBI:86094"/>
    </reaction>
    <physiologicalReaction direction="left-to-right" evidence="22">
        <dbReference type="Rhea" id="RHEA:54393"/>
    </physiologicalReaction>
</comment>
<comment type="catalytic activity">
    <reaction evidence="18">
        <text>1-tetradecanoyl-2-(4Z,7Z,10Z,13Z,16Z,19Z-docosahexaenoyl)-sn-glycero-3-phosphocholine + H2O = 2-(4Z,7Z,10Z,13Z,16Z,19Z-docosahexaenoyl)-sn-glycero-3-phosphocholine + tetradecanoate + H(+)</text>
        <dbReference type="Rhea" id="RHEA:54400"/>
        <dbReference type="ChEBI" id="CHEBI:15377"/>
        <dbReference type="ChEBI" id="CHEBI:15378"/>
        <dbReference type="ChEBI" id="CHEBI:30807"/>
        <dbReference type="ChEBI" id="CHEBI:76085"/>
        <dbReference type="ChEBI" id="CHEBI:86162"/>
    </reaction>
    <physiologicalReaction direction="left-to-right" evidence="18">
        <dbReference type="Rhea" id="RHEA:54401"/>
    </physiologicalReaction>
</comment>
<evidence type="ECO:0000256" key="23">
    <source>
        <dbReference type="ARBA" id="ARBA00052087"/>
    </source>
</evidence>
<evidence type="ECO:0000256" key="25">
    <source>
        <dbReference type="ARBA" id="ARBA00052588"/>
    </source>
</evidence>
<evidence type="ECO:0000256" key="29">
    <source>
        <dbReference type="ARBA" id="ARBA00059841"/>
    </source>
</evidence>
<evidence type="ECO:0000256" key="11">
    <source>
        <dbReference type="ARBA" id="ARBA00023264"/>
    </source>
</evidence>
<accession>A0A0R3X7N5</accession>
<dbReference type="SUPFAM" id="SSF53474">
    <property type="entry name" value="alpha/beta-Hydrolases"/>
    <property type="match status" value="2"/>
</dbReference>
<comment type="catalytic activity">
    <reaction evidence="15">
        <text>1-hexadecanoyl-2-glutaroyl-sn-glycero-3-phosphocholine + H2O = glutarate + 1-hexadecanoyl-sn-glycero-3-phosphocholine + H(+)</text>
        <dbReference type="Rhea" id="RHEA:41159"/>
        <dbReference type="ChEBI" id="CHEBI:15377"/>
        <dbReference type="ChEBI" id="CHEBI:15378"/>
        <dbReference type="ChEBI" id="CHEBI:30921"/>
        <dbReference type="ChEBI" id="CHEBI:72998"/>
        <dbReference type="ChEBI" id="CHEBI:77756"/>
    </reaction>
    <physiologicalReaction direction="left-to-right" evidence="15">
        <dbReference type="Rhea" id="RHEA:41160"/>
    </physiologicalReaction>
</comment>
<dbReference type="WBParaSite" id="TTAC_0000956001-mRNA-1">
    <property type="protein sequence ID" value="TTAC_0000956001-mRNA-1"/>
    <property type="gene ID" value="TTAC_0000956001"/>
</dbReference>
<dbReference type="Gene3D" id="3.40.50.1820">
    <property type="entry name" value="alpha/beta hydrolase"/>
    <property type="match status" value="2"/>
</dbReference>
<sequence length="634" mass="70795">MLQVRDYSFIDLHNAKFLISSLFGAYITYYFFAVRSVPSTINLEVVDLADGGEVTLSWVNFDGMADDTPIVFLFPGLNSCSCSAYIISIVREISQCKYRCVVFNNRGTCRRKLKTARTYSASYTSDVAFVLNFIGNRYPNAPMIAVGLSLGALIIFNYLADKSGDCEAKCPLIAAMCICMPWDVLESSNGLEKLLNFHLFNKHLARGLCRVVKRNADVLSREYDVPRILKSRSVREFDENLTVDMFGYKSVDEYYADASPATKIDRVRIPILCLNAADDPFVPFSTLPLDAVCGADSRVVLALTRHGGHMGFLSGLSPTGLNLVDRAVPQFVSAIFEHTEEFAVAAAAADAGGDIGPSESDPAEESTSTLDGGEMTLSWSNLEGMDDGTPIVVLLPGLTGCGCCHYIASLVKEINQCQYRCVVSNNRGTCRHKLKVSKIRIHALIRCRHHKLTVLHTPLMWPRSLITFETDIQMHKWSQWVYLLGLHFLTNGESTFSLLVFNYLADEPQDRKKPCPLAAAMCVSMPWDVSQTSDKLEKSLDWLLFNYPLTHGLRRLVMRNADVLSKKYDVPRILKSRSVREFDENLTVDMFGYKSVDEYYADASPATKIDRVRVPILCLNAADDPFVPFSSEFV</sequence>
<dbReference type="GO" id="GO:0006650">
    <property type="term" value="P:glycerophospholipid metabolic process"/>
    <property type="evidence" value="ECO:0007669"/>
    <property type="project" value="UniProtKB-ARBA"/>
</dbReference>